<dbReference type="Gene3D" id="3.30.200.20">
    <property type="entry name" value="Phosphorylase Kinase, domain 1"/>
    <property type="match status" value="1"/>
</dbReference>
<dbReference type="GO" id="GO:0004674">
    <property type="term" value="F:protein serine/threonine kinase activity"/>
    <property type="evidence" value="ECO:0007669"/>
    <property type="project" value="UniProtKB-KW"/>
</dbReference>
<dbReference type="GO" id="GO:0006356">
    <property type="term" value="P:regulation of transcription by RNA polymerase I"/>
    <property type="evidence" value="ECO:0007669"/>
    <property type="project" value="TreeGrafter"/>
</dbReference>
<evidence type="ECO:0000313" key="17">
    <source>
        <dbReference type="EMBL" id="KAH7153468.1"/>
    </source>
</evidence>
<dbReference type="Proteomes" id="UP000738349">
    <property type="component" value="Unassembled WGS sequence"/>
</dbReference>
<evidence type="ECO:0000256" key="6">
    <source>
        <dbReference type="ARBA" id="ARBA00022527"/>
    </source>
</evidence>
<dbReference type="InterPro" id="IPR011009">
    <property type="entry name" value="Kinase-like_dom_sf"/>
</dbReference>
<dbReference type="PROSITE" id="PS00107">
    <property type="entry name" value="PROTEIN_KINASE_ATP"/>
    <property type="match status" value="1"/>
</dbReference>
<evidence type="ECO:0000256" key="9">
    <source>
        <dbReference type="ARBA" id="ARBA00022777"/>
    </source>
</evidence>
<evidence type="ECO:0000259" key="16">
    <source>
        <dbReference type="PROSITE" id="PS50011"/>
    </source>
</evidence>
<dbReference type="GO" id="GO:0006359">
    <property type="term" value="P:regulation of transcription by RNA polymerase III"/>
    <property type="evidence" value="ECO:0007669"/>
    <property type="project" value="TreeGrafter"/>
</dbReference>
<evidence type="ECO:0000256" key="2">
    <source>
        <dbReference type="ARBA" id="ARBA00011534"/>
    </source>
</evidence>
<dbReference type="EC" id="2.7.11.1" evidence="3"/>
<evidence type="ECO:0000256" key="13">
    <source>
        <dbReference type="ARBA" id="ARBA00047899"/>
    </source>
</evidence>
<proteinExistence type="predicted"/>
<comment type="caution">
    <text evidence="17">The sequence shown here is derived from an EMBL/GenBank/DDBJ whole genome shotgun (WGS) entry which is preliminary data.</text>
</comment>
<evidence type="ECO:0000256" key="3">
    <source>
        <dbReference type="ARBA" id="ARBA00012513"/>
    </source>
</evidence>
<dbReference type="InterPro" id="IPR020635">
    <property type="entry name" value="Tyr_kinase_cat_dom"/>
</dbReference>
<accession>A0A9P9F2Z4</accession>
<keyword evidence="7" id="KW-0808">Transferase</keyword>
<dbReference type="GO" id="GO:0005730">
    <property type="term" value="C:nucleolus"/>
    <property type="evidence" value="ECO:0007669"/>
    <property type="project" value="UniProtKB-ARBA"/>
</dbReference>
<dbReference type="SMART" id="SM00219">
    <property type="entry name" value="TyrKc"/>
    <property type="match status" value="1"/>
</dbReference>
<dbReference type="GO" id="GO:0006357">
    <property type="term" value="P:regulation of transcription by RNA polymerase II"/>
    <property type="evidence" value="ECO:0007669"/>
    <property type="project" value="UniProtKB-ARBA"/>
</dbReference>
<dbReference type="GO" id="GO:0005829">
    <property type="term" value="C:cytosol"/>
    <property type="evidence" value="ECO:0007669"/>
    <property type="project" value="TreeGrafter"/>
</dbReference>
<organism evidence="17 18">
    <name type="scientific">Dactylonectria macrodidyma</name>
    <dbReference type="NCBI Taxonomy" id="307937"/>
    <lineage>
        <taxon>Eukaryota</taxon>
        <taxon>Fungi</taxon>
        <taxon>Dikarya</taxon>
        <taxon>Ascomycota</taxon>
        <taxon>Pezizomycotina</taxon>
        <taxon>Sordariomycetes</taxon>
        <taxon>Hypocreomycetidae</taxon>
        <taxon>Hypocreales</taxon>
        <taxon>Nectriaceae</taxon>
        <taxon>Dactylonectria</taxon>
    </lineage>
</organism>
<dbReference type="Pfam" id="PF00069">
    <property type="entry name" value="Pkinase"/>
    <property type="match status" value="1"/>
</dbReference>
<dbReference type="Gene3D" id="1.10.510.10">
    <property type="entry name" value="Transferase(Phosphotransferase) domain 1"/>
    <property type="match status" value="1"/>
</dbReference>
<feature type="binding site" evidence="15">
    <location>
        <position position="44"/>
    </location>
    <ligand>
        <name>ATP</name>
        <dbReference type="ChEBI" id="CHEBI:30616"/>
    </ligand>
</feature>
<dbReference type="PROSITE" id="PS50011">
    <property type="entry name" value="PROTEIN_KINASE_DOM"/>
    <property type="match status" value="1"/>
</dbReference>
<dbReference type="EMBL" id="JAGMUV010000006">
    <property type="protein sequence ID" value="KAH7153468.1"/>
    <property type="molecule type" value="Genomic_DNA"/>
</dbReference>
<sequence>MMAPIIPNSNQQYYDMSTSQRLGRGRHAAVFECRDSEGRRFAVKLFRDRSQEEIEHEIEILKYLRGGPNIIAFIDSVHGFQDSGLGIVLEHVEHVDFRTLFPRFDDFDIRYYTRELLRALQFSHSRGIMHRDVRGHNVLIDHENRKLRLVGWGSSGVYRPGQDNTLRVSIWRAPELLLGFERYDYSLDMWQLGSMMASMIFRKEPFFHGNSQQDQLVKIARVLGTDRLYAYVSKYNIELDDEDVEALGYLPCQPLTVFVNSDNERLVTDEALDLLEQLLLFDHEVCKLPDG</sequence>
<evidence type="ECO:0000256" key="8">
    <source>
        <dbReference type="ARBA" id="ARBA00022741"/>
    </source>
</evidence>
<dbReference type="InterPro" id="IPR008266">
    <property type="entry name" value="Tyr_kinase_AS"/>
</dbReference>
<evidence type="ECO:0000256" key="10">
    <source>
        <dbReference type="ARBA" id="ARBA00022840"/>
    </source>
</evidence>
<evidence type="ECO:0000256" key="4">
    <source>
        <dbReference type="ARBA" id="ARBA00013948"/>
    </source>
</evidence>
<evidence type="ECO:0000256" key="7">
    <source>
        <dbReference type="ARBA" id="ARBA00022679"/>
    </source>
</evidence>
<dbReference type="InterPro" id="IPR045216">
    <property type="entry name" value="CK2_alpha"/>
</dbReference>
<dbReference type="GO" id="GO:0004713">
    <property type="term" value="F:protein tyrosine kinase activity"/>
    <property type="evidence" value="ECO:0007669"/>
    <property type="project" value="InterPro"/>
</dbReference>
<dbReference type="GO" id="GO:0005524">
    <property type="term" value="F:ATP binding"/>
    <property type="evidence" value="ECO:0007669"/>
    <property type="project" value="UniProtKB-UniRule"/>
</dbReference>
<keyword evidence="9 17" id="KW-0418">Kinase</keyword>
<dbReference type="OrthoDB" id="10254671at2759"/>
<dbReference type="InterPro" id="IPR000719">
    <property type="entry name" value="Prot_kinase_dom"/>
</dbReference>
<dbReference type="FunFam" id="1.10.510.10:FF:000459">
    <property type="entry name" value="Casein kinase II subunit alpha"/>
    <property type="match status" value="1"/>
</dbReference>
<feature type="domain" description="Protein kinase" evidence="16">
    <location>
        <begin position="16"/>
        <end position="291"/>
    </location>
</feature>
<keyword evidence="10 15" id="KW-0067">ATP-binding</keyword>
<keyword evidence="6" id="KW-0723">Serine/threonine-protein kinase</keyword>
<gene>
    <name evidence="17" type="ORF">EDB81DRAFT_455837</name>
</gene>
<evidence type="ECO:0000256" key="5">
    <source>
        <dbReference type="ARBA" id="ARBA00019973"/>
    </source>
</evidence>
<comment type="function">
    <text evidence="1">Component of the EKC/KEOPS complex that is required for the formation of a threonylcarbamoyl group on adenosine at position 37 (t(6)A37) in tRNAs that read codons beginning with adenine. The complex is probably involved in the transfer of the threonylcarbamoyl moiety of threonylcarbamoyl-AMP (TC-AMP) to the N6 group of A37. BUD32 has ATPase activity in the context of the EKC/KEOPS complex and likely plays a supporting role to the catalytic subunit KAE1. The EKC/KEOPS complex also promotes both telomere uncapping and telomere elongation. The complex is required for efficient recruitment of transcriptional coactivators.</text>
</comment>
<dbReference type="PROSITE" id="PS00109">
    <property type="entry name" value="PROTEIN_KINASE_TYR"/>
    <property type="match status" value="1"/>
</dbReference>
<dbReference type="GO" id="GO:0005956">
    <property type="term" value="C:protein kinase CK2 complex"/>
    <property type="evidence" value="ECO:0007669"/>
    <property type="project" value="TreeGrafter"/>
</dbReference>
<keyword evidence="8 15" id="KW-0547">Nucleotide-binding</keyword>
<comment type="subunit">
    <text evidence="2">Component of the EKC/KEOPS complex composed of at least BUD32, CGI121, GON7, KAE1 and PCC1; the whole complex dimerizes.</text>
</comment>
<evidence type="ECO:0000256" key="1">
    <source>
        <dbReference type="ARBA" id="ARBA00003747"/>
    </source>
</evidence>
<keyword evidence="18" id="KW-1185">Reference proteome</keyword>
<dbReference type="SUPFAM" id="SSF56112">
    <property type="entry name" value="Protein kinase-like (PK-like)"/>
    <property type="match status" value="1"/>
</dbReference>
<dbReference type="AlphaFoldDB" id="A0A9P9F2Z4"/>
<comment type="catalytic activity">
    <reaction evidence="13">
        <text>L-threonyl-[protein] + ATP = O-phospho-L-threonyl-[protein] + ADP + H(+)</text>
        <dbReference type="Rhea" id="RHEA:46608"/>
        <dbReference type="Rhea" id="RHEA-COMP:11060"/>
        <dbReference type="Rhea" id="RHEA-COMP:11605"/>
        <dbReference type="ChEBI" id="CHEBI:15378"/>
        <dbReference type="ChEBI" id="CHEBI:30013"/>
        <dbReference type="ChEBI" id="CHEBI:30616"/>
        <dbReference type="ChEBI" id="CHEBI:61977"/>
        <dbReference type="ChEBI" id="CHEBI:456216"/>
        <dbReference type="EC" id="2.7.11.1"/>
    </reaction>
</comment>
<protein>
    <recommendedName>
        <fullName evidence="5">EKC/KEOPS complex subunit BUD32</fullName>
        <ecNumber evidence="3">2.7.11.1</ecNumber>
    </recommendedName>
    <alternativeName>
        <fullName evidence="11 12">Atypical Serine/threonine protein kinase BUD32</fullName>
    </alternativeName>
    <alternativeName>
        <fullName evidence="4">EKC/KEOPS complex subunit bud32</fullName>
    </alternativeName>
</protein>
<reference evidence="17" key="1">
    <citation type="journal article" date="2021" name="Nat. Commun.">
        <title>Genetic determinants of endophytism in the Arabidopsis root mycobiome.</title>
        <authorList>
            <person name="Mesny F."/>
            <person name="Miyauchi S."/>
            <person name="Thiergart T."/>
            <person name="Pickel B."/>
            <person name="Atanasova L."/>
            <person name="Karlsson M."/>
            <person name="Huettel B."/>
            <person name="Barry K.W."/>
            <person name="Haridas S."/>
            <person name="Chen C."/>
            <person name="Bauer D."/>
            <person name="Andreopoulos W."/>
            <person name="Pangilinan J."/>
            <person name="LaButti K."/>
            <person name="Riley R."/>
            <person name="Lipzen A."/>
            <person name="Clum A."/>
            <person name="Drula E."/>
            <person name="Henrissat B."/>
            <person name="Kohler A."/>
            <person name="Grigoriev I.V."/>
            <person name="Martin F.M."/>
            <person name="Hacquard S."/>
        </authorList>
    </citation>
    <scope>NUCLEOTIDE SEQUENCE</scope>
    <source>
        <strain evidence="17">MPI-CAGE-AT-0147</strain>
    </source>
</reference>
<dbReference type="PANTHER" id="PTHR24054">
    <property type="entry name" value="CASEIN KINASE II SUBUNIT ALPHA"/>
    <property type="match status" value="1"/>
</dbReference>
<dbReference type="GO" id="GO:0051726">
    <property type="term" value="P:regulation of cell cycle"/>
    <property type="evidence" value="ECO:0007669"/>
    <property type="project" value="TreeGrafter"/>
</dbReference>
<evidence type="ECO:0000256" key="15">
    <source>
        <dbReference type="PROSITE-ProRule" id="PRU10141"/>
    </source>
</evidence>
<evidence type="ECO:0000313" key="18">
    <source>
        <dbReference type="Proteomes" id="UP000738349"/>
    </source>
</evidence>
<evidence type="ECO:0000256" key="11">
    <source>
        <dbReference type="ARBA" id="ARBA00030980"/>
    </source>
</evidence>
<dbReference type="GO" id="GO:0006974">
    <property type="term" value="P:DNA damage response"/>
    <property type="evidence" value="ECO:0007669"/>
    <property type="project" value="TreeGrafter"/>
</dbReference>
<comment type="catalytic activity">
    <reaction evidence="14">
        <text>L-seryl-[protein] + ATP = O-phospho-L-seryl-[protein] + ADP + H(+)</text>
        <dbReference type="Rhea" id="RHEA:17989"/>
        <dbReference type="Rhea" id="RHEA-COMP:9863"/>
        <dbReference type="Rhea" id="RHEA-COMP:11604"/>
        <dbReference type="ChEBI" id="CHEBI:15378"/>
        <dbReference type="ChEBI" id="CHEBI:29999"/>
        <dbReference type="ChEBI" id="CHEBI:30616"/>
        <dbReference type="ChEBI" id="CHEBI:83421"/>
        <dbReference type="ChEBI" id="CHEBI:456216"/>
        <dbReference type="EC" id="2.7.11.1"/>
    </reaction>
</comment>
<dbReference type="PANTHER" id="PTHR24054:SF0">
    <property type="entry name" value="CASEIN KINASE II SUBUNIT ALPHA"/>
    <property type="match status" value="1"/>
</dbReference>
<evidence type="ECO:0000256" key="12">
    <source>
        <dbReference type="ARBA" id="ARBA00033194"/>
    </source>
</evidence>
<evidence type="ECO:0000256" key="14">
    <source>
        <dbReference type="ARBA" id="ARBA00048679"/>
    </source>
</evidence>
<name>A0A9P9F2Z4_9HYPO</name>
<dbReference type="InterPro" id="IPR017441">
    <property type="entry name" value="Protein_kinase_ATP_BS"/>
</dbReference>